<dbReference type="EMBL" id="JAJTWT010000007">
    <property type="protein sequence ID" value="MCE4539035.1"/>
    <property type="molecule type" value="Genomic_DNA"/>
</dbReference>
<dbReference type="InterPro" id="IPR004045">
    <property type="entry name" value="Glutathione_S-Trfase_N"/>
</dbReference>
<dbReference type="Proteomes" id="UP001201463">
    <property type="component" value="Unassembled WGS sequence"/>
</dbReference>
<accession>A0ABS8XIE5</accession>
<dbReference type="InterPro" id="IPR036249">
    <property type="entry name" value="Thioredoxin-like_sf"/>
</dbReference>
<dbReference type="CDD" id="cd03057">
    <property type="entry name" value="GST_N_Beta"/>
    <property type="match status" value="1"/>
</dbReference>
<dbReference type="Pfam" id="PF13409">
    <property type="entry name" value="GST_N_2"/>
    <property type="match status" value="1"/>
</dbReference>
<organism evidence="2 3">
    <name type="scientific">Pelomonas caseinilytica</name>
    <dbReference type="NCBI Taxonomy" id="2906763"/>
    <lineage>
        <taxon>Bacteria</taxon>
        <taxon>Pseudomonadati</taxon>
        <taxon>Pseudomonadota</taxon>
        <taxon>Betaproteobacteria</taxon>
        <taxon>Burkholderiales</taxon>
        <taxon>Sphaerotilaceae</taxon>
        <taxon>Roseateles</taxon>
    </lineage>
</organism>
<proteinExistence type="predicted"/>
<reference evidence="2 3" key="1">
    <citation type="submission" date="2021-12" db="EMBL/GenBank/DDBJ databases">
        <title>Genome seq of p7.</title>
        <authorList>
            <person name="Seo T."/>
        </authorList>
    </citation>
    <scope>NUCLEOTIDE SEQUENCE [LARGE SCALE GENOMIC DNA]</scope>
    <source>
        <strain evidence="2 3">P7</strain>
    </source>
</reference>
<evidence type="ECO:0000313" key="2">
    <source>
        <dbReference type="EMBL" id="MCE4539035.1"/>
    </source>
</evidence>
<dbReference type="PROSITE" id="PS50404">
    <property type="entry name" value="GST_NTER"/>
    <property type="match status" value="1"/>
</dbReference>
<name>A0ABS8XIE5_9BURK</name>
<keyword evidence="3" id="KW-1185">Reference proteome</keyword>
<gene>
    <name evidence="2" type="ORF">LXT12_17430</name>
</gene>
<feature type="domain" description="GST N-terminal" evidence="1">
    <location>
        <begin position="1"/>
        <end position="81"/>
    </location>
</feature>
<sequence>MLTLYGTKGSGSAAIEAALVRAGFAYTCVDAASWNPGPGRDALLQVNPLGQIPTLVLADGTVMTESAAILIHLGLCAAPGLLLPQEAGARARALRGLVYIAANCYAAISVIDYPERWCEPCDDDMKARIRAGTRARLHEHWRVFADEFGIGFDAGAPGALELLAVVVSKWSGSRTMLQAERPAFHAQLLRVEQHPDVAPVMQRHWP</sequence>
<dbReference type="Gene3D" id="1.20.1050.10">
    <property type="match status" value="1"/>
</dbReference>
<evidence type="ECO:0000313" key="3">
    <source>
        <dbReference type="Proteomes" id="UP001201463"/>
    </source>
</evidence>
<dbReference type="RefSeq" id="WP_233393554.1">
    <property type="nucleotide sequence ID" value="NZ_JAJTWT010000007.1"/>
</dbReference>
<protein>
    <submittedName>
        <fullName evidence="2">Glutathione S-transferase</fullName>
    </submittedName>
</protein>
<dbReference type="Gene3D" id="3.40.30.10">
    <property type="entry name" value="Glutaredoxin"/>
    <property type="match status" value="1"/>
</dbReference>
<evidence type="ECO:0000259" key="1">
    <source>
        <dbReference type="PROSITE" id="PS50404"/>
    </source>
</evidence>
<comment type="caution">
    <text evidence="2">The sequence shown here is derived from an EMBL/GenBank/DDBJ whole genome shotgun (WGS) entry which is preliminary data.</text>
</comment>
<dbReference type="SUPFAM" id="SSF52833">
    <property type="entry name" value="Thioredoxin-like"/>
    <property type="match status" value="1"/>
</dbReference>